<protein>
    <recommendedName>
        <fullName evidence="4">Transmembrane protein</fullName>
    </recommendedName>
</protein>
<dbReference type="EMBL" id="VEVO01000016">
    <property type="protein sequence ID" value="KAF0029296.1"/>
    <property type="molecule type" value="Genomic_DNA"/>
</dbReference>
<organism evidence="2 3">
    <name type="scientific">Scophthalmus maximus</name>
    <name type="common">Turbot</name>
    <name type="synonym">Psetta maxima</name>
    <dbReference type="NCBI Taxonomy" id="52904"/>
    <lineage>
        <taxon>Eukaryota</taxon>
        <taxon>Metazoa</taxon>
        <taxon>Chordata</taxon>
        <taxon>Craniata</taxon>
        <taxon>Vertebrata</taxon>
        <taxon>Euteleostomi</taxon>
        <taxon>Actinopterygii</taxon>
        <taxon>Neopterygii</taxon>
        <taxon>Teleostei</taxon>
        <taxon>Neoteleostei</taxon>
        <taxon>Acanthomorphata</taxon>
        <taxon>Carangaria</taxon>
        <taxon>Pleuronectiformes</taxon>
        <taxon>Pleuronectoidei</taxon>
        <taxon>Scophthalmidae</taxon>
        <taxon>Scophthalmus</taxon>
    </lineage>
</organism>
<keyword evidence="1" id="KW-1133">Transmembrane helix</keyword>
<name>A0A6A4S260_SCOMX</name>
<dbReference type="AlphaFoldDB" id="A0A6A4S260"/>
<accession>A0A6A4S260</accession>
<proteinExistence type="predicted"/>
<evidence type="ECO:0000313" key="3">
    <source>
        <dbReference type="Proteomes" id="UP000438429"/>
    </source>
</evidence>
<gene>
    <name evidence="2" type="ORF">F2P81_018401</name>
</gene>
<evidence type="ECO:0000256" key="1">
    <source>
        <dbReference type="SAM" id="Phobius"/>
    </source>
</evidence>
<evidence type="ECO:0000313" key="2">
    <source>
        <dbReference type="EMBL" id="KAF0029296.1"/>
    </source>
</evidence>
<feature type="transmembrane region" description="Helical" evidence="1">
    <location>
        <begin position="80"/>
        <end position="101"/>
    </location>
</feature>
<keyword evidence="1" id="KW-0812">Transmembrane</keyword>
<comment type="caution">
    <text evidence="2">The sequence shown here is derived from an EMBL/GenBank/DDBJ whole genome shotgun (WGS) entry which is preliminary data.</text>
</comment>
<dbReference type="Proteomes" id="UP000438429">
    <property type="component" value="Unassembled WGS sequence"/>
</dbReference>
<sequence length="163" mass="17992">MRPRARGERGEVASRSQRGCSVGSNMRRRFSYLAFNLTHVLRGIEFGSVTRSSVSSVSTPLDGRHALLCRRRRPPSPPRLSLMACGGWYLALVFAALATAWKMKLPSRCQTAADGSRHNGTRLSAQDEAKQQTEVCAKTVMPLAGKCCEFKCGTRQEHGEAYM</sequence>
<keyword evidence="1" id="KW-0472">Membrane</keyword>
<reference evidence="2 3" key="1">
    <citation type="submission" date="2019-06" db="EMBL/GenBank/DDBJ databases">
        <title>Draft genomes of female and male turbot (Scophthalmus maximus).</title>
        <authorList>
            <person name="Xu H."/>
            <person name="Xu X.-W."/>
            <person name="Shao C."/>
            <person name="Chen S."/>
        </authorList>
    </citation>
    <scope>NUCLEOTIDE SEQUENCE [LARGE SCALE GENOMIC DNA]</scope>
    <source>
        <strain evidence="2">Ysfricsl-2016a</strain>
        <tissue evidence="2">Blood</tissue>
    </source>
</reference>
<evidence type="ECO:0008006" key="4">
    <source>
        <dbReference type="Google" id="ProtNLM"/>
    </source>
</evidence>